<feature type="domain" description="Helicase ATP-binding" evidence="3">
    <location>
        <begin position="340"/>
        <end position="505"/>
    </location>
</feature>
<dbReference type="Gene3D" id="3.40.50.10810">
    <property type="entry name" value="Tandem AAA-ATPase domain"/>
    <property type="match status" value="1"/>
</dbReference>
<sequence length="871" mass="101683">MNQQQLLQLRAQLKIAAQLNTCTTTNTREIDNSSGITSTSPLESIFQSNPMHTMAFWKGCPEAPHHHFIKCPVGDFDHHQLPMALLAQERDNYIQMKMQTHLRRLSAAYKSAKLSKEDQEKYNFIQHMLYLNSRQKYERDNFYNSYAAYSSGNPLKKKDISAIVRMKPLSQQEKKKKYVIRGISYNDFLWATGSEFKPETPFTPLPRYVIRNRQKDNPHIDLKQTLPVVKSVLSASASLFVANHAYDFFTVMRTNYQKAHTISQELNKRLIEEEKQHQQELLSDLQSKINSLADESDDSFHKFWKPPTFTHGIRIYPQPSNLDPSVVMHKYQIEGMSWLVHLYDHHLNAILADQTGLGKTLEIISFLAFLNEQRHISGPHLIVMPNSVLETWDNEFKKHYPEAVTVLYTFKKKRRHNIFEKTISRGDFDILITSYMILVKDIEYLKTISWRVVVLDEAHMLKNQKTEVFATVDKLYSDFRILSTATPFQNDIKEFWAILYLISAHEFCSLEIFKAFFKELESNNPDDQQRERILNRLQEIIHPYILRRKKNDIDFNMTDKFEVTFKNSPSELQKRIIQRTLDFNLSTSQKIFISRKVSNSPVLFLEKKHFKSVPANYILSRSPKLRVLDQILTKLIYTDHKFLIYSQWTSTMDVISNVLQFRQIIFSRIDGSVPVRERMRIIKEFVQPGSNVQGMLLSTRSSAFGLNLQVADTVILFDSDYNPFVELQASDRVHRLGQKNIVVIIRLMMNGTGEEKILRVSRRKFILGHQIIDTGKFNFNSDGNDKDTIEVNDTSIAPDIDDPKDEQLDGIVARSQDELMVLQYSNKQSAPPESPEFSKIDDEIMERINKQKFDFQSSESEYEEWEDVEFD</sequence>
<dbReference type="PROSITE" id="PS51192">
    <property type="entry name" value="HELICASE_ATP_BIND_1"/>
    <property type="match status" value="1"/>
</dbReference>
<feature type="coiled-coil region" evidence="2">
    <location>
        <begin position="268"/>
        <end position="295"/>
    </location>
</feature>
<keyword evidence="1" id="KW-0378">Hydrolase</keyword>
<dbReference type="SUPFAM" id="SSF52540">
    <property type="entry name" value="P-loop containing nucleoside triphosphate hydrolases"/>
    <property type="match status" value="2"/>
</dbReference>
<dbReference type="Pfam" id="PF00271">
    <property type="entry name" value="Helicase_C"/>
    <property type="match status" value="1"/>
</dbReference>
<dbReference type="InterPro" id="IPR000330">
    <property type="entry name" value="SNF2_N"/>
</dbReference>
<dbReference type="PROSITE" id="PS51194">
    <property type="entry name" value="HELICASE_CTER"/>
    <property type="match status" value="1"/>
</dbReference>
<name>A0ABR2ID35_9EUKA</name>
<keyword evidence="2" id="KW-0175">Coiled coil</keyword>
<feature type="domain" description="Helicase C-terminal" evidence="4">
    <location>
        <begin position="627"/>
        <end position="787"/>
    </location>
</feature>
<gene>
    <name evidence="5" type="ORF">M9Y10_012145</name>
</gene>
<organism evidence="5 6">
    <name type="scientific">Tritrichomonas musculus</name>
    <dbReference type="NCBI Taxonomy" id="1915356"/>
    <lineage>
        <taxon>Eukaryota</taxon>
        <taxon>Metamonada</taxon>
        <taxon>Parabasalia</taxon>
        <taxon>Tritrichomonadida</taxon>
        <taxon>Tritrichomonadidae</taxon>
        <taxon>Tritrichomonas</taxon>
    </lineage>
</organism>
<evidence type="ECO:0000259" key="3">
    <source>
        <dbReference type="PROSITE" id="PS51192"/>
    </source>
</evidence>
<dbReference type="EMBL" id="JAPFFF010000018">
    <property type="protein sequence ID" value="KAK8860480.1"/>
    <property type="molecule type" value="Genomic_DNA"/>
</dbReference>
<evidence type="ECO:0000256" key="1">
    <source>
        <dbReference type="ARBA" id="ARBA00022801"/>
    </source>
</evidence>
<dbReference type="PANTHER" id="PTHR10799">
    <property type="entry name" value="SNF2/RAD54 HELICASE FAMILY"/>
    <property type="match status" value="1"/>
</dbReference>
<dbReference type="InterPro" id="IPR001650">
    <property type="entry name" value="Helicase_C-like"/>
</dbReference>
<dbReference type="Proteomes" id="UP001470230">
    <property type="component" value="Unassembled WGS sequence"/>
</dbReference>
<evidence type="ECO:0008006" key="7">
    <source>
        <dbReference type="Google" id="ProtNLM"/>
    </source>
</evidence>
<dbReference type="InterPro" id="IPR027417">
    <property type="entry name" value="P-loop_NTPase"/>
</dbReference>
<reference evidence="5 6" key="1">
    <citation type="submission" date="2024-04" db="EMBL/GenBank/DDBJ databases">
        <title>Tritrichomonas musculus Genome.</title>
        <authorList>
            <person name="Alves-Ferreira E."/>
            <person name="Grigg M."/>
            <person name="Lorenzi H."/>
            <person name="Galac M."/>
        </authorList>
    </citation>
    <scope>NUCLEOTIDE SEQUENCE [LARGE SCALE GENOMIC DNA]</scope>
    <source>
        <strain evidence="5 6">EAF2021</strain>
    </source>
</reference>
<dbReference type="SMART" id="SM00487">
    <property type="entry name" value="DEXDc"/>
    <property type="match status" value="1"/>
</dbReference>
<evidence type="ECO:0000259" key="4">
    <source>
        <dbReference type="PROSITE" id="PS51194"/>
    </source>
</evidence>
<dbReference type="InterPro" id="IPR014001">
    <property type="entry name" value="Helicase_ATP-bd"/>
</dbReference>
<dbReference type="Pfam" id="PF00176">
    <property type="entry name" value="SNF2-rel_dom"/>
    <property type="match status" value="1"/>
</dbReference>
<comment type="caution">
    <text evidence="5">The sequence shown here is derived from an EMBL/GenBank/DDBJ whole genome shotgun (WGS) entry which is preliminary data.</text>
</comment>
<dbReference type="CDD" id="cd18793">
    <property type="entry name" value="SF2_C_SNF"/>
    <property type="match status" value="1"/>
</dbReference>
<proteinExistence type="predicted"/>
<evidence type="ECO:0000313" key="5">
    <source>
        <dbReference type="EMBL" id="KAK8860480.1"/>
    </source>
</evidence>
<dbReference type="SMART" id="SM00490">
    <property type="entry name" value="HELICc"/>
    <property type="match status" value="1"/>
</dbReference>
<accession>A0ABR2ID35</accession>
<dbReference type="Gene3D" id="3.40.50.300">
    <property type="entry name" value="P-loop containing nucleotide triphosphate hydrolases"/>
    <property type="match status" value="1"/>
</dbReference>
<protein>
    <recommendedName>
        <fullName evidence="7">SNF2 family N-terminal domain containing protein</fullName>
    </recommendedName>
</protein>
<dbReference type="InterPro" id="IPR049730">
    <property type="entry name" value="SNF2/RAD54-like_C"/>
</dbReference>
<evidence type="ECO:0000313" key="6">
    <source>
        <dbReference type="Proteomes" id="UP001470230"/>
    </source>
</evidence>
<dbReference type="InterPro" id="IPR038718">
    <property type="entry name" value="SNF2-like_sf"/>
</dbReference>
<keyword evidence="6" id="KW-1185">Reference proteome</keyword>
<evidence type="ECO:0000256" key="2">
    <source>
        <dbReference type="SAM" id="Coils"/>
    </source>
</evidence>